<dbReference type="Proteomes" id="UP001148629">
    <property type="component" value="Unassembled WGS sequence"/>
</dbReference>
<evidence type="ECO:0000313" key="2">
    <source>
        <dbReference type="Proteomes" id="UP001148629"/>
    </source>
</evidence>
<sequence length="191" mass="20055">MLLKSIATIIALCAMGVSSGPCKPSTTTGVETTTLSTATTTESLVETTVTATGMTTADETTASLSETTASALETTTSSSDSSTSEFTTTTLISATTTSAAPATTTSCDGPEKGFQGYCAGNNADCNVSNDYSGVDSAEACRELAIQASRKLYSYNPTQFDCYIFDGETLEEIGWFYQPTSLLYFYQLCRTS</sequence>
<proteinExistence type="predicted"/>
<name>A0ACC1R8D7_9HYPO</name>
<organism evidence="1 2">
    <name type="scientific">Fusarium decemcellulare</name>
    <dbReference type="NCBI Taxonomy" id="57161"/>
    <lineage>
        <taxon>Eukaryota</taxon>
        <taxon>Fungi</taxon>
        <taxon>Dikarya</taxon>
        <taxon>Ascomycota</taxon>
        <taxon>Pezizomycotina</taxon>
        <taxon>Sordariomycetes</taxon>
        <taxon>Hypocreomycetidae</taxon>
        <taxon>Hypocreales</taxon>
        <taxon>Nectriaceae</taxon>
        <taxon>Fusarium</taxon>
        <taxon>Fusarium decemcellulare species complex</taxon>
    </lineage>
</organism>
<dbReference type="EMBL" id="JANRMS010005866">
    <property type="protein sequence ID" value="KAJ3500576.1"/>
    <property type="molecule type" value="Genomic_DNA"/>
</dbReference>
<accession>A0ACC1R8D7</accession>
<protein>
    <submittedName>
        <fullName evidence="1">Uncharacterized protein</fullName>
    </submittedName>
</protein>
<reference evidence="1" key="1">
    <citation type="submission" date="2022-08" db="EMBL/GenBank/DDBJ databases">
        <title>Genome Sequence of Fusarium decemcellulare.</title>
        <authorList>
            <person name="Buettner E."/>
        </authorList>
    </citation>
    <scope>NUCLEOTIDE SEQUENCE</scope>
    <source>
        <strain evidence="1">Babe19</strain>
    </source>
</reference>
<gene>
    <name evidence="1" type="ORF">NM208_g17113</name>
</gene>
<keyword evidence="2" id="KW-1185">Reference proteome</keyword>
<comment type="caution">
    <text evidence="1">The sequence shown here is derived from an EMBL/GenBank/DDBJ whole genome shotgun (WGS) entry which is preliminary data.</text>
</comment>
<evidence type="ECO:0000313" key="1">
    <source>
        <dbReference type="EMBL" id="KAJ3500576.1"/>
    </source>
</evidence>